<evidence type="ECO:0000313" key="2">
    <source>
        <dbReference type="EMBL" id="MFD1586634.1"/>
    </source>
</evidence>
<dbReference type="RefSeq" id="WP_247379302.1">
    <property type="nucleotide sequence ID" value="NZ_JALLGV010000007.1"/>
</dbReference>
<comment type="caution">
    <text evidence="2">The sequence shown here is derived from an EMBL/GenBank/DDBJ whole genome shotgun (WGS) entry which is preliminary data.</text>
</comment>
<accession>A0ABD6C9U4</accession>
<gene>
    <name evidence="2" type="ORF">ACFR9U_06540</name>
</gene>
<keyword evidence="3" id="KW-1185">Reference proteome</keyword>
<dbReference type="Proteomes" id="UP001597119">
    <property type="component" value="Unassembled WGS sequence"/>
</dbReference>
<proteinExistence type="predicted"/>
<protein>
    <submittedName>
        <fullName evidence="2">Uncharacterized protein</fullName>
    </submittedName>
</protein>
<dbReference type="AlphaFoldDB" id="A0ABD6C9U4"/>
<evidence type="ECO:0000313" key="3">
    <source>
        <dbReference type="Proteomes" id="UP001597119"/>
    </source>
</evidence>
<evidence type="ECO:0000256" key="1">
    <source>
        <dbReference type="SAM" id="MobiDB-lite"/>
    </source>
</evidence>
<dbReference type="EMBL" id="JBHUDJ010000002">
    <property type="protein sequence ID" value="MFD1586634.1"/>
    <property type="molecule type" value="Genomic_DNA"/>
</dbReference>
<sequence>MSVDELVTPCPPTVHREPPVPGLERDGDVWRLSVEPYRDLISDVAGVDPTGPLDLQALMTIAARLEGLVARRKRVEDRTRGAAVDQSPTVGAGLSRLWRSLAAVVTALLVRFGSNDATTDGSSPPSFETYSTETVWYLSQFFRAAAEQRRATVAADTASAGDAQTIGIPGKRS</sequence>
<feature type="region of interest" description="Disordered" evidence="1">
    <location>
        <begin position="1"/>
        <end position="22"/>
    </location>
</feature>
<name>A0ABD6C9U4_9EURY</name>
<reference evidence="2 3" key="1">
    <citation type="journal article" date="2019" name="Int. J. Syst. Evol. Microbiol.">
        <title>The Global Catalogue of Microorganisms (GCM) 10K type strain sequencing project: providing services to taxonomists for standard genome sequencing and annotation.</title>
        <authorList>
            <consortium name="The Broad Institute Genomics Platform"/>
            <consortium name="The Broad Institute Genome Sequencing Center for Infectious Disease"/>
            <person name="Wu L."/>
            <person name="Ma J."/>
        </authorList>
    </citation>
    <scope>NUCLEOTIDE SEQUENCE [LARGE SCALE GENOMIC DNA]</scope>
    <source>
        <strain evidence="2 3">CGMCC 1.12125</strain>
    </source>
</reference>
<organism evidence="2 3">
    <name type="scientific">Halorientalis brevis</name>
    <dbReference type="NCBI Taxonomy" id="1126241"/>
    <lineage>
        <taxon>Archaea</taxon>
        <taxon>Methanobacteriati</taxon>
        <taxon>Methanobacteriota</taxon>
        <taxon>Stenosarchaea group</taxon>
        <taxon>Halobacteria</taxon>
        <taxon>Halobacteriales</taxon>
        <taxon>Haloarculaceae</taxon>
        <taxon>Halorientalis</taxon>
    </lineage>
</organism>